<protein>
    <recommendedName>
        <fullName evidence="2">Transaldolase</fullName>
        <ecNumber evidence="2">2.2.1.2</ecNumber>
    </recommendedName>
</protein>
<comment type="catalytic activity">
    <reaction evidence="2">
        <text>D-sedoheptulose 7-phosphate + D-glyceraldehyde 3-phosphate = D-erythrose 4-phosphate + beta-D-fructose 6-phosphate</text>
        <dbReference type="Rhea" id="RHEA:17053"/>
        <dbReference type="ChEBI" id="CHEBI:16897"/>
        <dbReference type="ChEBI" id="CHEBI:57483"/>
        <dbReference type="ChEBI" id="CHEBI:57634"/>
        <dbReference type="ChEBI" id="CHEBI:59776"/>
        <dbReference type="EC" id="2.2.1.2"/>
    </reaction>
</comment>
<dbReference type="Pfam" id="PF00923">
    <property type="entry name" value="TAL_FSA"/>
    <property type="match status" value="1"/>
</dbReference>
<keyword evidence="4" id="KW-1185">Reference proteome</keyword>
<reference evidence="3 4" key="1">
    <citation type="submission" date="2018-05" db="EMBL/GenBank/DDBJ databases">
        <title>Genome sequencing and assembly of the regulated plant pathogen Lachnellula willkommii and related sister species for the development of diagnostic species identification markers.</title>
        <authorList>
            <person name="Giroux E."/>
            <person name="Bilodeau G."/>
        </authorList>
    </citation>
    <scope>NUCLEOTIDE SEQUENCE [LARGE SCALE GENOMIC DNA]</scope>
    <source>
        <strain evidence="3 4">CBS 160.35</strain>
    </source>
</reference>
<evidence type="ECO:0000256" key="2">
    <source>
        <dbReference type="RuleBase" id="RU000501"/>
    </source>
</evidence>
<keyword evidence="1" id="KW-0704">Schiff base</keyword>
<proteinExistence type="predicted"/>
<dbReference type="InterPro" id="IPR001585">
    <property type="entry name" value="TAL/FSA"/>
</dbReference>
<dbReference type="AlphaFoldDB" id="A0A8H8U7F4"/>
<evidence type="ECO:0000313" key="3">
    <source>
        <dbReference type="EMBL" id="TVY33233.1"/>
    </source>
</evidence>
<dbReference type="GO" id="GO:0004801">
    <property type="term" value="F:transaldolase activity"/>
    <property type="evidence" value="ECO:0007669"/>
    <property type="project" value="UniProtKB-EC"/>
</dbReference>
<evidence type="ECO:0000256" key="1">
    <source>
        <dbReference type="ARBA" id="ARBA00023270"/>
    </source>
</evidence>
<evidence type="ECO:0000313" key="4">
    <source>
        <dbReference type="Proteomes" id="UP000443090"/>
    </source>
</evidence>
<dbReference type="Gene3D" id="3.20.20.70">
    <property type="entry name" value="Aldolase class I"/>
    <property type="match status" value="1"/>
</dbReference>
<comment type="caution">
    <text evidence="3">The sequence shown here is derived from an EMBL/GenBank/DDBJ whole genome shotgun (WGS) entry which is preliminary data.</text>
</comment>
<sequence length="328" mass="35989">MAPQTLLQLLQSRSIVDCDTMDVEVPKTFGQFVDCTSNQAIAYGELAKANNQKLVQDAVTLGKKLTSSYPDIPPKVLAGEIAMVKLQYEISKHVTGFVHIQTNPYHSYDTEKTVSDARRIVQLFKAVDTDFDTARICIKIPSTWEGLQACKILEASGVTTLATTLFTIEQAALAGEVGCHYIAPYINELKVHFVPGYYSTLLLLLLHPSSSEIYICLSLSLQTQRYYEAHKLTTQVLPASLTCIEEIMAMAGVNHITISPGLLKELSEKPAVGNETVSLFDEAPVGYKTQELLSFAGDEKAFRIAFTLSGGGEGERKLGQDKMELLMG</sequence>
<dbReference type="PANTHER" id="PTHR10683">
    <property type="entry name" value="TRANSALDOLASE"/>
    <property type="match status" value="1"/>
</dbReference>
<dbReference type="SUPFAM" id="SSF51569">
    <property type="entry name" value="Aldolase"/>
    <property type="match status" value="1"/>
</dbReference>
<dbReference type="PROSITE" id="PS00958">
    <property type="entry name" value="TRANSALDOLASE_2"/>
    <property type="match status" value="1"/>
</dbReference>
<dbReference type="InterPro" id="IPR013785">
    <property type="entry name" value="Aldolase_TIM"/>
</dbReference>
<dbReference type="UniPathway" id="UPA00115">
    <property type="reaction ID" value="UER00414"/>
</dbReference>
<keyword evidence="2" id="KW-0570">Pentose shunt</keyword>
<organism evidence="3 4">
    <name type="scientific">Lachnellula occidentalis</name>
    <dbReference type="NCBI Taxonomy" id="215460"/>
    <lineage>
        <taxon>Eukaryota</taxon>
        <taxon>Fungi</taxon>
        <taxon>Dikarya</taxon>
        <taxon>Ascomycota</taxon>
        <taxon>Pezizomycotina</taxon>
        <taxon>Leotiomycetes</taxon>
        <taxon>Helotiales</taxon>
        <taxon>Lachnaceae</taxon>
        <taxon>Lachnellula</taxon>
    </lineage>
</organism>
<dbReference type="EMBL" id="QGMI01001443">
    <property type="protein sequence ID" value="TVY33233.1"/>
    <property type="molecule type" value="Genomic_DNA"/>
</dbReference>
<keyword evidence="2" id="KW-0808">Transferase</keyword>
<gene>
    <name evidence="3" type="primary">tal</name>
    <name evidence="3" type="ORF">LOCC1_G007315</name>
</gene>
<dbReference type="PANTHER" id="PTHR10683:SF34">
    <property type="entry name" value="TRANSALDOLASE"/>
    <property type="match status" value="1"/>
</dbReference>
<dbReference type="EC" id="2.2.1.2" evidence="2"/>
<dbReference type="InterPro" id="IPR018225">
    <property type="entry name" value="Transaldolase_AS"/>
</dbReference>
<comment type="pathway">
    <text evidence="2">Carbohydrate degradation; pentose phosphate pathway; D-glyceraldehyde 3-phosphate and beta-D-fructose 6-phosphate from D-ribose 5-phosphate and D-xylulose 5-phosphate (non-oxidative stage): step 2/3.</text>
</comment>
<dbReference type="GO" id="GO:0005975">
    <property type="term" value="P:carbohydrate metabolic process"/>
    <property type="evidence" value="ECO:0007669"/>
    <property type="project" value="InterPro"/>
</dbReference>
<name>A0A8H8U7F4_9HELO</name>
<comment type="function">
    <text evidence="2">Catalyzes the rate-limiting step of the non-oxidative phase in the pentose phosphate pathway. Catalyzes the reversible conversion of sedheptulose-7-phosphate and D-glyceraldehyde 3-phosphate into erythrose-4-phosphate and beta-D-fructose 6-phosphate.</text>
</comment>
<accession>A0A8H8U7F4</accession>
<dbReference type="OrthoDB" id="1711136at2759"/>
<dbReference type="Proteomes" id="UP000443090">
    <property type="component" value="Unassembled WGS sequence"/>
</dbReference>
<dbReference type="GO" id="GO:0009052">
    <property type="term" value="P:pentose-phosphate shunt, non-oxidative branch"/>
    <property type="evidence" value="ECO:0007669"/>
    <property type="project" value="TreeGrafter"/>
</dbReference>